<evidence type="ECO:0000256" key="4">
    <source>
        <dbReference type="ARBA" id="ARBA00022824"/>
    </source>
</evidence>
<name>A0A0C2WS72_AMAMK</name>
<dbReference type="PIRSF" id="PIRSF016089">
    <property type="entry name" value="SPC22"/>
    <property type="match status" value="1"/>
</dbReference>
<evidence type="ECO:0000313" key="12">
    <source>
        <dbReference type="Proteomes" id="UP000054549"/>
    </source>
</evidence>
<dbReference type="AlphaFoldDB" id="A0A0C2WS72"/>
<dbReference type="FunCoup" id="A0A0C2WS72">
    <property type="interactions" value="208"/>
</dbReference>
<comment type="function">
    <text evidence="8">Essential component of the signal peptidase complex (SPC) which catalyzes the cleavage of N-terminal signal sequences from nascent proteins as they are translocated into the lumen of the endoplasmic reticulum. Essential for the SPC catalytic activity, possibly by stabilizing and positioning the active center of the complex close to the lumenal surface. Essential for viability.</text>
</comment>
<dbReference type="PANTHER" id="PTHR12804">
    <property type="entry name" value="MICROSOMAL SIGNAL PEPTIDASE 23 KD SUBUNIT SPC22/23"/>
    <property type="match status" value="1"/>
</dbReference>
<organism evidence="11 12">
    <name type="scientific">Amanita muscaria (strain Koide BX008)</name>
    <dbReference type="NCBI Taxonomy" id="946122"/>
    <lineage>
        <taxon>Eukaryota</taxon>
        <taxon>Fungi</taxon>
        <taxon>Dikarya</taxon>
        <taxon>Basidiomycota</taxon>
        <taxon>Agaricomycotina</taxon>
        <taxon>Agaricomycetes</taxon>
        <taxon>Agaricomycetidae</taxon>
        <taxon>Agaricales</taxon>
        <taxon>Pluteineae</taxon>
        <taxon>Amanitaceae</taxon>
        <taxon>Amanita</taxon>
    </lineage>
</organism>
<evidence type="ECO:0000256" key="3">
    <source>
        <dbReference type="ARBA" id="ARBA00022692"/>
    </source>
</evidence>
<feature type="transmembrane region" description="Helical" evidence="10">
    <location>
        <begin position="12"/>
        <end position="33"/>
    </location>
</feature>
<evidence type="ECO:0000256" key="6">
    <source>
        <dbReference type="ARBA" id="ARBA00022989"/>
    </source>
</evidence>
<dbReference type="GO" id="GO:0006465">
    <property type="term" value="P:signal peptide processing"/>
    <property type="evidence" value="ECO:0007669"/>
    <property type="project" value="UniProtKB-UniRule"/>
</dbReference>
<evidence type="ECO:0000256" key="9">
    <source>
        <dbReference type="PIRNR" id="PIRNR016089"/>
    </source>
</evidence>
<dbReference type="Proteomes" id="UP000054549">
    <property type="component" value="Unassembled WGS sequence"/>
</dbReference>
<proteinExistence type="inferred from homology"/>
<dbReference type="GO" id="GO:0005787">
    <property type="term" value="C:signal peptidase complex"/>
    <property type="evidence" value="ECO:0007669"/>
    <property type="project" value="UniProtKB-UniRule"/>
</dbReference>
<evidence type="ECO:0000256" key="8">
    <source>
        <dbReference type="ARBA" id="ARBA00045670"/>
    </source>
</evidence>
<keyword evidence="3 10" id="KW-0812">Transmembrane</keyword>
<dbReference type="InterPro" id="IPR007653">
    <property type="entry name" value="SPC3"/>
</dbReference>
<protein>
    <recommendedName>
        <fullName evidence="9">Signal peptidase subunit 3</fullName>
    </recommendedName>
</protein>
<keyword evidence="6 10" id="KW-1133">Transmembrane helix</keyword>
<dbReference type="Pfam" id="PF04573">
    <property type="entry name" value="SPC22"/>
    <property type="match status" value="1"/>
</dbReference>
<reference evidence="11 12" key="1">
    <citation type="submission" date="2014-04" db="EMBL/GenBank/DDBJ databases">
        <title>Evolutionary Origins and Diversification of the Mycorrhizal Mutualists.</title>
        <authorList>
            <consortium name="DOE Joint Genome Institute"/>
            <consortium name="Mycorrhizal Genomics Consortium"/>
            <person name="Kohler A."/>
            <person name="Kuo A."/>
            <person name="Nagy L.G."/>
            <person name="Floudas D."/>
            <person name="Copeland A."/>
            <person name="Barry K.W."/>
            <person name="Cichocki N."/>
            <person name="Veneault-Fourrey C."/>
            <person name="LaButti K."/>
            <person name="Lindquist E.A."/>
            <person name="Lipzen A."/>
            <person name="Lundell T."/>
            <person name="Morin E."/>
            <person name="Murat C."/>
            <person name="Riley R."/>
            <person name="Ohm R."/>
            <person name="Sun H."/>
            <person name="Tunlid A."/>
            <person name="Henrissat B."/>
            <person name="Grigoriev I.V."/>
            <person name="Hibbett D.S."/>
            <person name="Martin F."/>
        </authorList>
    </citation>
    <scope>NUCLEOTIDE SEQUENCE [LARGE SCALE GENOMIC DNA]</scope>
    <source>
        <strain evidence="11 12">Koide BX008</strain>
    </source>
</reference>
<comment type="subcellular location">
    <subcellularLocation>
        <location evidence="1">Endoplasmic reticulum membrane</location>
        <topology evidence="1">Single-pass type II membrane protein</topology>
    </subcellularLocation>
</comment>
<keyword evidence="4 9" id="KW-0256">Endoplasmic reticulum</keyword>
<keyword evidence="12" id="KW-1185">Reference proteome</keyword>
<dbReference type="PANTHER" id="PTHR12804:SF0">
    <property type="entry name" value="SIGNAL PEPTIDASE COMPLEX SUBUNIT 3"/>
    <property type="match status" value="1"/>
</dbReference>
<evidence type="ECO:0000256" key="10">
    <source>
        <dbReference type="SAM" id="Phobius"/>
    </source>
</evidence>
<dbReference type="OrthoDB" id="10261524at2759"/>
<accession>A0A0C2WS72</accession>
<evidence type="ECO:0000256" key="7">
    <source>
        <dbReference type="ARBA" id="ARBA00023136"/>
    </source>
</evidence>
<sequence length="174" mass="19830">MHNIVARGNNLFAFLSSCTMALLAAIALSSFLFTPIPTGVVDITSLKVYNVNARRYRNRKQEVALVNFNLTADLNSLFHWNTKQVFVYLEAKYENTQGANNTVVIWDRIVRRKEDAHINFTGKNKYMFRELSTSFKNVPPANFSLKYNVMPWVGLLTYGEAARTSEPIEFPPVS</sequence>
<keyword evidence="5" id="KW-0735">Signal-anchor</keyword>
<evidence type="ECO:0000256" key="1">
    <source>
        <dbReference type="ARBA" id="ARBA00004648"/>
    </source>
</evidence>
<evidence type="ECO:0000313" key="11">
    <source>
        <dbReference type="EMBL" id="KIL64502.1"/>
    </source>
</evidence>
<gene>
    <name evidence="11" type="ORF">M378DRAFT_78217</name>
</gene>
<dbReference type="HOGENOM" id="CLU_068714_2_2_1"/>
<comment type="similarity">
    <text evidence="2 9">Belongs to the SPCS3 family.</text>
</comment>
<evidence type="ECO:0000256" key="5">
    <source>
        <dbReference type="ARBA" id="ARBA00022968"/>
    </source>
</evidence>
<dbReference type="EMBL" id="KN818249">
    <property type="protein sequence ID" value="KIL64502.1"/>
    <property type="molecule type" value="Genomic_DNA"/>
</dbReference>
<dbReference type="PROSITE" id="PS51257">
    <property type="entry name" value="PROKAR_LIPOPROTEIN"/>
    <property type="match status" value="1"/>
</dbReference>
<dbReference type="STRING" id="946122.A0A0C2WS72"/>
<keyword evidence="7 9" id="KW-0472">Membrane</keyword>
<evidence type="ECO:0000256" key="2">
    <source>
        <dbReference type="ARBA" id="ARBA00009289"/>
    </source>
</evidence>
<dbReference type="InParanoid" id="A0A0C2WS72"/>
<dbReference type="GO" id="GO:0045047">
    <property type="term" value="P:protein targeting to ER"/>
    <property type="evidence" value="ECO:0007669"/>
    <property type="project" value="TreeGrafter"/>
</dbReference>